<evidence type="ECO:0000313" key="1">
    <source>
        <dbReference type="EMBL" id="KAI3767605.1"/>
    </source>
</evidence>
<dbReference type="EMBL" id="CM042011">
    <property type="protein sequence ID" value="KAI3767605.1"/>
    <property type="molecule type" value="Genomic_DNA"/>
</dbReference>
<proteinExistence type="predicted"/>
<reference evidence="1 2" key="2">
    <citation type="journal article" date="2022" name="Mol. Ecol. Resour.">
        <title>The genomes of chicory, endive, great burdock and yacon provide insights into Asteraceae paleo-polyploidization history and plant inulin production.</title>
        <authorList>
            <person name="Fan W."/>
            <person name="Wang S."/>
            <person name="Wang H."/>
            <person name="Wang A."/>
            <person name="Jiang F."/>
            <person name="Liu H."/>
            <person name="Zhao H."/>
            <person name="Xu D."/>
            <person name="Zhang Y."/>
        </authorList>
    </citation>
    <scope>NUCLEOTIDE SEQUENCE [LARGE SCALE GENOMIC DNA]</scope>
    <source>
        <strain evidence="2">cv. Punajuju</strain>
        <tissue evidence="1">Leaves</tissue>
    </source>
</reference>
<comment type="caution">
    <text evidence="1">The sequence shown here is derived from an EMBL/GenBank/DDBJ whole genome shotgun (WGS) entry which is preliminary data.</text>
</comment>
<gene>
    <name evidence="1" type="ORF">L2E82_17858</name>
</gene>
<name>A0ACB9F9H9_CICIN</name>
<sequence length="180" mass="19223">MLRKKTIAEYEPMVHEFHAYKEANNITQQQMKILVSQTTDSIRKDIAPLLSLASRLPGAPRPSVPSSQRGEGSRPTRRQTTTTFIPTATITTLAPLTQTSTTTIAQATKPLFGFTSAPLYTTVSTTTPITTGSTSSLIKRFTSGIKIGQGSAPFASSTITTSSQVPPKAGPSVDKGKKIL</sequence>
<organism evidence="1 2">
    <name type="scientific">Cichorium intybus</name>
    <name type="common">Chicory</name>
    <dbReference type="NCBI Taxonomy" id="13427"/>
    <lineage>
        <taxon>Eukaryota</taxon>
        <taxon>Viridiplantae</taxon>
        <taxon>Streptophyta</taxon>
        <taxon>Embryophyta</taxon>
        <taxon>Tracheophyta</taxon>
        <taxon>Spermatophyta</taxon>
        <taxon>Magnoliopsida</taxon>
        <taxon>eudicotyledons</taxon>
        <taxon>Gunneridae</taxon>
        <taxon>Pentapetalae</taxon>
        <taxon>asterids</taxon>
        <taxon>campanulids</taxon>
        <taxon>Asterales</taxon>
        <taxon>Asteraceae</taxon>
        <taxon>Cichorioideae</taxon>
        <taxon>Cichorieae</taxon>
        <taxon>Cichoriinae</taxon>
        <taxon>Cichorium</taxon>
    </lineage>
</organism>
<protein>
    <submittedName>
        <fullName evidence="1">Uncharacterized protein</fullName>
    </submittedName>
</protein>
<accession>A0ACB9F9H9</accession>
<reference evidence="2" key="1">
    <citation type="journal article" date="2022" name="Mol. Ecol. Resour.">
        <title>The genomes of chicory, endive, great burdock and yacon provide insights into Asteraceae palaeo-polyploidization history and plant inulin production.</title>
        <authorList>
            <person name="Fan W."/>
            <person name="Wang S."/>
            <person name="Wang H."/>
            <person name="Wang A."/>
            <person name="Jiang F."/>
            <person name="Liu H."/>
            <person name="Zhao H."/>
            <person name="Xu D."/>
            <person name="Zhang Y."/>
        </authorList>
    </citation>
    <scope>NUCLEOTIDE SEQUENCE [LARGE SCALE GENOMIC DNA]</scope>
    <source>
        <strain evidence="2">cv. Punajuju</strain>
    </source>
</reference>
<dbReference type="Proteomes" id="UP001055811">
    <property type="component" value="Linkage Group LG03"/>
</dbReference>
<keyword evidence="2" id="KW-1185">Reference proteome</keyword>
<evidence type="ECO:0000313" key="2">
    <source>
        <dbReference type="Proteomes" id="UP001055811"/>
    </source>
</evidence>